<dbReference type="GO" id="GO:0008234">
    <property type="term" value="F:cysteine-type peptidase activity"/>
    <property type="evidence" value="ECO:0007669"/>
    <property type="project" value="InterPro"/>
</dbReference>
<dbReference type="InterPro" id="IPR000668">
    <property type="entry name" value="Peptidase_C1A_C"/>
</dbReference>
<protein>
    <recommendedName>
        <fullName evidence="1">Peptidase C1A papain C-terminal domain-containing protein</fullName>
    </recommendedName>
</protein>
<sequence length="115" mass="12948">MITSVWKAQQHIRQYGAVVSRFDVHSDFESFFADRRNAQAVYRPGASAYFQYYHAITLVGYDSEQQYWLAKNSYGSTWGDTGLFKVAYGVCAILAADKGEAYGIVWTPSSVPDAR</sequence>
<gene>
    <name evidence="2" type="ORF">BQ4739_LOCUS11662</name>
</gene>
<name>A0A383W1G6_TETOB</name>
<dbReference type="Pfam" id="PF00112">
    <property type="entry name" value="Peptidase_C1"/>
    <property type="match status" value="1"/>
</dbReference>
<evidence type="ECO:0000313" key="3">
    <source>
        <dbReference type="Proteomes" id="UP000256970"/>
    </source>
</evidence>
<dbReference type="AlphaFoldDB" id="A0A383W1G6"/>
<dbReference type="InterPro" id="IPR038765">
    <property type="entry name" value="Papain-like_cys_pep_sf"/>
</dbReference>
<organism evidence="2 3">
    <name type="scientific">Tetradesmus obliquus</name>
    <name type="common">Green alga</name>
    <name type="synonym">Acutodesmus obliquus</name>
    <dbReference type="NCBI Taxonomy" id="3088"/>
    <lineage>
        <taxon>Eukaryota</taxon>
        <taxon>Viridiplantae</taxon>
        <taxon>Chlorophyta</taxon>
        <taxon>core chlorophytes</taxon>
        <taxon>Chlorophyceae</taxon>
        <taxon>CS clade</taxon>
        <taxon>Sphaeropleales</taxon>
        <taxon>Scenedesmaceae</taxon>
        <taxon>Tetradesmus</taxon>
    </lineage>
</organism>
<dbReference type="STRING" id="3088.A0A383W1G6"/>
<dbReference type="Proteomes" id="UP000256970">
    <property type="component" value="Unassembled WGS sequence"/>
</dbReference>
<reference evidence="2 3" key="1">
    <citation type="submission" date="2016-10" db="EMBL/GenBank/DDBJ databases">
        <authorList>
            <person name="Cai Z."/>
        </authorList>
    </citation>
    <scope>NUCLEOTIDE SEQUENCE [LARGE SCALE GENOMIC DNA]</scope>
</reference>
<dbReference type="GO" id="GO:0006508">
    <property type="term" value="P:proteolysis"/>
    <property type="evidence" value="ECO:0007669"/>
    <property type="project" value="InterPro"/>
</dbReference>
<feature type="domain" description="Peptidase C1A papain C-terminal" evidence="1">
    <location>
        <begin position="7"/>
        <end position="91"/>
    </location>
</feature>
<dbReference type="Gene3D" id="3.90.70.10">
    <property type="entry name" value="Cysteine proteinases"/>
    <property type="match status" value="1"/>
</dbReference>
<evidence type="ECO:0000313" key="2">
    <source>
        <dbReference type="EMBL" id="SZX71525.1"/>
    </source>
</evidence>
<accession>A0A383W1G6</accession>
<proteinExistence type="predicted"/>
<dbReference type="EMBL" id="FNXT01001058">
    <property type="protein sequence ID" value="SZX71525.1"/>
    <property type="molecule type" value="Genomic_DNA"/>
</dbReference>
<evidence type="ECO:0000259" key="1">
    <source>
        <dbReference type="Pfam" id="PF00112"/>
    </source>
</evidence>
<keyword evidence="3" id="KW-1185">Reference proteome</keyword>
<dbReference type="SUPFAM" id="SSF54001">
    <property type="entry name" value="Cysteine proteinases"/>
    <property type="match status" value="1"/>
</dbReference>